<evidence type="ECO:0000313" key="2">
    <source>
        <dbReference type="Proteomes" id="UP000829517"/>
    </source>
</evidence>
<proteinExistence type="predicted"/>
<keyword evidence="2" id="KW-1185">Reference proteome</keyword>
<sequence length="141" mass="16193">MLLNLSYNDPIQKKKLLEEVGTVITLKERIKMGGIGSPKLFITACSIDIHNLLILDNNTDTCNIEIRKKGIIIRFRSLLETYGLIIPYYKLSLLKGSVQEYTIHKDHHFIRVAAKTKEVHTYIKKLSAHKIDYLTNISENP</sequence>
<evidence type="ECO:0000313" key="1">
    <source>
        <dbReference type="EMBL" id="MCF8714084.1"/>
    </source>
</evidence>
<reference evidence="1 2" key="1">
    <citation type="submission" date="2021-01" db="EMBL/GenBank/DDBJ databases">
        <title>Genome sequencing of Joostella atrarenae M1-2 (= KCTC 23194).</title>
        <authorList>
            <person name="Zakaria M.R."/>
            <person name="Lam M.Q."/>
            <person name="Chong C.S."/>
        </authorList>
    </citation>
    <scope>NUCLEOTIDE SEQUENCE [LARGE SCALE GENOMIC DNA]</scope>
    <source>
        <strain evidence="1 2">M1-2</strain>
    </source>
</reference>
<protein>
    <recommendedName>
        <fullName evidence="3">LAGLIDADG homing endonuclease</fullName>
    </recommendedName>
</protein>
<dbReference type="EMBL" id="JAETXX010000001">
    <property type="protein sequence ID" value="MCF8714084.1"/>
    <property type="molecule type" value="Genomic_DNA"/>
</dbReference>
<comment type="caution">
    <text evidence="1">The sequence shown here is derived from an EMBL/GenBank/DDBJ whole genome shotgun (WGS) entry which is preliminary data.</text>
</comment>
<gene>
    <name evidence="1" type="ORF">JM658_04515</name>
</gene>
<organism evidence="1 2">
    <name type="scientific">Joostella atrarenae</name>
    <dbReference type="NCBI Taxonomy" id="679257"/>
    <lineage>
        <taxon>Bacteria</taxon>
        <taxon>Pseudomonadati</taxon>
        <taxon>Bacteroidota</taxon>
        <taxon>Flavobacteriia</taxon>
        <taxon>Flavobacteriales</taxon>
        <taxon>Flavobacteriaceae</taxon>
        <taxon>Joostella</taxon>
    </lineage>
</organism>
<name>A0ABS9J0W9_9FLAO</name>
<accession>A0ABS9J0W9</accession>
<dbReference type="RefSeq" id="WP_236958028.1">
    <property type="nucleotide sequence ID" value="NZ_JAETXX010000001.1"/>
</dbReference>
<dbReference type="Proteomes" id="UP000829517">
    <property type="component" value="Unassembled WGS sequence"/>
</dbReference>
<evidence type="ECO:0008006" key="3">
    <source>
        <dbReference type="Google" id="ProtNLM"/>
    </source>
</evidence>